<evidence type="ECO:0000313" key="1">
    <source>
        <dbReference type="EMBL" id="EMC95719.1"/>
    </source>
</evidence>
<reference evidence="1 2" key="1">
    <citation type="journal article" date="2012" name="PLoS Pathog.">
        <title>Diverse lifestyles and strategies of plant pathogenesis encoded in the genomes of eighteen Dothideomycetes fungi.</title>
        <authorList>
            <person name="Ohm R.A."/>
            <person name="Feau N."/>
            <person name="Henrissat B."/>
            <person name="Schoch C.L."/>
            <person name="Horwitz B.A."/>
            <person name="Barry K.W."/>
            <person name="Condon B.J."/>
            <person name="Copeland A.C."/>
            <person name="Dhillon B."/>
            <person name="Glaser F."/>
            <person name="Hesse C.N."/>
            <person name="Kosti I."/>
            <person name="LaButti K."/>
            <person name="Lindquist E.A."/>
            <person name="Lucas S."/>
            <person name="Salamov A.A."/>
            <person name="Bradshaw R.E."/>
            <person name="Ciuffetti L."/>
            <person name="Hamelin R.C."/>
            <person name="Kema G.H.J."/>
            <person name="Lawrence C."/>
            <person name="Scott J.A."/>
            <person name="Spatafora J.W."/>
            <person name="Turgeon B.G."/>
            <person name="de Wit P.J.G.M."/>
            <person name="Zhong S."/>
            <person name="Goodwin S.B."/>
            <person name="Grigoriev I.V."/>
        </authorList>
    </citation>
    <scope>NUCLEOTIDE SEQUENCE [LARGE SCALE GENOMIC DNA]</scope>
    <source>
        <strain evidence="1 2">UAMH 10762</strain>
    </source>
</reference>
<dbReference type="EMBL" id="KB445556">
    <property type="protein sequence ID" value="EMC95719.1"/>
    <property type="molecule type" value="Genomic_DNA"/>
</dbReference>
<accession>M2N9D6</accession>
<dbReference type="HOGENOM" id="CLU_1383923_0_0_1"/>
<evidence type="ECO:0000313" key="2">
    <source>
        <dbReference type="Proteomes" id="UP000011761"/>
    </source>
</evidence>
<name>M2N9D6_BAUPA</name>
<dbReference type="RefSeq" id="XP_007677125.1">
    <property type="nucleotide sequence ID" value="XM_007678935.1"/>
</dbReference>
<gene>
    <name evidence="1" type="ORF">BAUCODRAFT_148601</name>
</gene>
<dbReference type="Proteomes" id="UP000011761">
    <property type="component" value="Unassembled WGS sequence"/>
</dbReference>
<organism evidence="1 2">
    <name type="scientific">Baudoinia panamericana (strain UAMH 10762)</name>
    <name type="common">Angels' share fungus</name>
    <name type="synonym">Baudoinia compniacensis (strain UAMH 10762)</name>
    <dbReference type="NCBI Taxonomy" id="717646"/>
    <lineage>
        <taxon>Eukaryota</taxon>
        <taxon>Fungi</taxon>
        <taxon>Dikarya</taxon>
        <taxon>Ascomycota</taxon>
        <taxon>Pezizomycotina</taxon>
        <taxon>Dothideomycetes</taxon>
        <taxon>Dothideomycetidae</taxon>
        <taxon>Mycosphaerellales</taxon>
        <taxon>Teratosphaeriaceae</taxon>
        <taxon>Baudoinia</taxon>
    </lineage>
</organism>
<keyword evidence="2" id="KW-1185">Reference proteome</keyword>
<proteinExistence type="predicted"/>
<dbReference type="GeneID" id="19108870"/>
<sequence length="197" mass="22472">MADIAGTVADFINIATGLYKNLQSRRNAHATLQNYLRNFTQYQLHIGPPTDDLISNRAHRHGQLVDQAIWVLHLDESLRQWLFDSGFGPSKRKAGVYIIRRRQASSRAQYSAEFRPEHSGPPKFPRFGVTEKATTFDSLFQKVKDAFERLETMMSDDFYRSSSQSIQHRAFAQDKDNDTEVVLGLKLEALLVVVAQT</sequence>
<dbReference type="KEGG" id="bcom:BAUCODRAFT_148601"/>
<protein>
    <submittedName>
        <fullName evidence="1">Uncharacterized protein</fullName>
    </submittedName>
</protein>
<dbReference type="AlphaFoldDB" id="M2N9D6"/>